<dbReference type="AlphaFoldDB" id="A0A2K0TR43"/>
<sequence length="351" mass="40588">MDGQTEDEDEDEDGDINESFRILELYGVIYGKYLECANDENKKLIRYDNFHRMSSEDCVWEGPETLTIKAPLQARYKAIPIKNLSSVASFMTDVLGIGNCNEDIICAQILDLRRFYEVDFDRLKNLYSSLWDLLRKKNPSEARKLMKSKFADEAPIYTPSDDSWNKVSECLWSSATTIRSKKVLEPDYKEMRSFFVDILGVATLNLGLIYTELTKLGESKPTVELVKEQLFAFNDHFHTIMDYKDIKPDGMRKLKIFPIRQPGDIQFCDGNADFAIADTRPLEDNFRQKIKTMGFTFDELHSLGPVIRWLGLEERYLSRLVTETSKVEDDGRVLNHSLTRTIELRAHALCR</sequence>
<evidence type="ECO:0000313" key="2">
    <source>
        <dbReference type="Proteomes" id="UP000236290"/>
    </source>
</evidence>
<reference evidence="1 2" key="1">
    <citation type="submission" date="2017-02" db="EMBL/GenBank/DDBJ databases">
        <title>Genomes of Trichoderma spp. with biocontrol activity.</title>
        <authorList>
            <person name="Gardiner D."/>
            <person name="Kazan K."/>
            <person name="Vos C."/>
            <person name="Harvey P."/>
        </authorList>
    </citation>
    <scope>NUCLEOTIDE SEQUENCE [LARGE SCALE GENOMIC DNA]</scope>
    <source>
        <strain evidence="1 2">Tr1</strain>
    </source>
</reference>
<gene>
    <name evidence="1" type="ORF">THARTR1_10413</name>
</gene>
<dbReference type="Proteomes" id="UP000236290">
    <property type="component" value="Unassembled WGS sequence"/>
</dbReference>
<name>A0A2K0TR43_TRIHA</name>
<organism evidence="1 2">
    <name type="scientific">Trichoderma harzianum</name>
    <name type="common">Hypocrea lixii</name>
    <dbReference type="NCBI Taxonomy" id="5544"/>
    <lineage>
        <taxon>Eukaryota</taxon>
        <taxon>Fungi</taxon>
        <taxon>Dikarya</taxon>
        <taxon>Ascomycota</taxon>
        <taxon>Pezizomycotina</taxon>
        <taxon>Sordariomycetes</taxon>
        <taxon>Hypocreomycetidae</taxon>
        <taxon>Hypocreales</taxon>
        <taxon>Hypocreaceae</taxon>
        <taxon>Trichoderma</taxon>
    </lineage>
</organism>
<dbReference type="OrthoDB" id="1262810at2759"/>
<evidence type="ECO:0000313" key="1">
    <source>
        <dbReference type="EMBL" id="PNP47994.1"/>
    </source>
</evidence>
<accession>A0A2K0TR43</accession>
<protein>
    <submittedName>
        <fullName evidence="1">Uncharacterized protein</fullName>
    </submittedName>
</protein>
<comment type="caution">
    <text evidence="1">The sequence shown here is derived from an EMBL/GenBank/DDBJ whole genome shotgun (WGS) entry which is preliminary data.</text>
</comment>
<proteinExistence type="predicted"/>
<dbReference type="EMBL" id="MTYI01000252">
    <property type="protein sequence ID" value="PNP47994.1"/>
    <property type="molecule type" value="Genomic_DNA"/>
</dbReference>